<accession>A0AAD7HK66</accession>
<organism evidence="1 2">
    <name type="scientific">Mycena metata</name>
    <dbReference type="NCBI Taxonomy" id="1033252"/>
    <lineage>
        <taxon>Eukaryota</taxon>
        <taxon>Fungi</taxon>
        <taxon>Dikarya</taxon>
        <taxon>Basidiomycota</taxon>
        <taxon>Agaricomycotina</taxon>
        <taxon>Agaricomycetes</taxon>
        <taxon>Agaricomycetidae</taxon>
        <taxon>Agaricales</taxon>
        <taxon>Marasmiineae</taxon>
        <taxon>Mycenaceae</taxon>
        <taxon>Mycena</taxon>
    </lineage>
</organism>
<gene>
    <name evidence="1" type="ORF">B0H16DRAFT_1473470</name>
</gene>
<name>A0AAD7HK66_9AGAR</name>
<dbReference type="EMBL" id="JARKIB010000222">
    <property type="protein sequence ID" value="KAJ7722186.1"/>
    <property type="molecule type" value="Genomic_DNA"/>
</dbReference>
<comment type="caution">
    <text evidence="1">The sequence shown here is derived from an EMBL/GenBank/DDBJ whole genome shotgun (WGS) entry which is preliminary data.</text>
</comment>
<keyword evidence="2" id="KW-1185">Reference proteome</keyword>
<reference evidence="1" key="1">
    <citation type="submission" date="2023-03" db="EMBL/GenBank/DDBJ databases">
        <title>Massive genome expansion in bonnet fungi (Mycena s.s.) driven by repeated elements and novel gene families across ecological guilds.</title>
        <authorList>
            <consortium name="Lawrence Berkeley National Laboratory"/>
            <person name="Harder C.B."/>
            <person name="Miyauchi S."/>
            <person name="Viragh M."/>
            <person name="Kuo A."/>
            <person name="Thoen E."/>
            <person name="Andreopoulos B."/>
            <person name="Lu D."/>
            <person name="Skrede I."/>
            <person name="Drula E."/>
            <person name="Henrissat B."/>
            <person name="Morin E."/>
            <person name="Kohler A."/>
            <person name="Barry K."/>
            <person name="LaButti K."/>
            <person name="Morin E."/>
            <person name="Salamov A."/>
            <person name="Lipzen A."/>
            <person name="Mereny Z."/>
            <person name="Hegedus B."/>
            <person name="Baldrian P."/>
            <person name="Stursova M."/>
            <person name="Weitz H."/>
            <person name="Taylor A."/>
            <person name="Grigoriev I.V."/>
            <person name="Nagy L.G."/>
            <person name="Martin F."/>
            <person name="Kauserud H."/>
        </authorList>
    </citation>
    <scope>NUCLEOTIDE SEQUENCE</scope>
    <source>
        <strain evidence="1">CBHHK182m</strain>
    </source>
</reference>
<evidence type="ECO:0000313" key="1">
    <source>
        <dbReference type="EMBL" id="KAJ7722186.1"/>
    </source>
</evidence>
<evidence type="ECO:0000313" key="2">
    <source>
        <dbReference type="Proteomes" id="UP001215598"/>
    </source>
</evidence>
<protein>
    <submittedName>
        <fullName evidence="1">Uncharacterized protein</fullName>
    </submittedName>
</protein>
<proteinExistence type="predicted"/>
<dbReference type="AlphaFoldDB" id="A0AAD7HK66"/>
<sequence length="233" mass="26504">MFGPMYAWARVRRSGHVHDRPSLAYRLDNGILTASGKGARKTKKLRARKKMNVIVTGSWSTRGADRRWDNRKIIRRPLLAQRRMRIRPGWSNGVLGTSSTVCLLGVIIARARHRAYCHGSEEEVGWVERGQREETRDIWMGNGYEDRQWDNQKNTQRSWEKAAHGALHSVFCATVNVGLKEKRVGKSEWTFRCTDKFNAEFYVRTLLPCAQSAAHCGTISLPASSAYIFPAAN</sequence>
<dbReference type="Proteomes" id="UP001215598">
    <property type="component" value="Unassembled WGS sequence"/>
</dbReference>